<evidence type="ECO:0000256" key="1">
    <source>
        <dbReference type="ARBA" id="ARBA00022553"/>
    </source>
</evidence>
<keyword evidence="5" id="KW-1185">Reference proteome</keyword>
<evidence type="ECO:0000313" key="5">
    <source>
        <dbReference type="Proteomes" id="UP000075615"/>
    </source>
</evidence>
<gene>
    <name evidence="4" type="ORF">AWN68_07380</name>
</gene>
<name>A0A150X9I3_9BACT</name>
<comment type="caution">
    <text evidence="4">The sequence shown here is derived from an EMBL/GenBank/DDBJ whole genome shotgun (WGS) entry which is preliminary data.</text>
</comment>
<protein>
    <recommendedName>
        <fullName evidence="3">Response regulatory domain-containing protein</fullName>
    </recommendedName>
</protein>
<sequence length="116" mass="13453">MIVRKRILILDDEPSTRLLLRHYFSKGYNLTIHENGLKELNRLEKSKHADLTITNLKTPKMDGFDFIDEICSKDRFRGAQIIVTSGLAEIEVRKRIDRNCANVQKLGQISTLKERV</sequence>
<dbReference type="OrthoDB" id="9789181at2"/>
<dbReference type="InterPro" id="IPR001789">
    <property type="entry name" value="Sig_transdc_resp-reg_receiver"/>
</dbReference>
<dbReference type="PANTHER" id="PTHR44591:SF3">
    <property type="entry name" value="RESPONSE REGULATORY DOMAIN-CONTAINING PROTEIN"/>
    <property type="match status" value="1"/>
</dbReference>
<dbReference type="InterPro" id="IPR050595">
    <property type="entry name" value="Bact_response_regulator"/>
</dbReference>
<dbReference type="AlphaFoldDB" id="A0A150X9I3"/>
<dbReference type="SUPFAM" id="SSF52172">
    <property type="entry name" value="CheY-like"/>
    <property type="match status" value="1"/>
</dbReference>
<reference evidence="4 5" key="1">
    <citation type="submission" date="2016-01" db="EMBL/GenBank/DDBJ databases">
        <title>Genome sequencing of Roseivirga echinicomitans KMM 6058.</title>
        <authorList>
            <person name="Selvaratnam C."/>
            <person name="Thevarajoo S."/>
            <person name="Goh K.M."/>
            <person name="Ee R."/>
            <person name="Chan K.-G."/>
            <person name="Chong C.S."/>
        </authorList>
    </citation>
    <scope>NUCLEOTIDE SEQUENCE [LARGE SCALE GENOMIC DNA]</scope>
    <source>
        <strain evidence="4 5">KMM 6058</strain>
    </source>
</reference>
<evidence type="ECO:0000259" key="3">
    <source>
        <dbReference type="PROSITE" id="PS50110"/>
    </source>
</evidence>
<comment type="caution">
    <text evidence="2">Lacks conserved residue(s) required for the propagation of feature annotation.</text>
</comment>
<dbReference type="Gene3D" id="3.40.50.2300">
    <property type="match status" value="1"/>
</dbReference>
<dbReference type="STRING" id="296218.AWN68_07380"/>
<dbReference type="Pfam" id="PF00072">
    <property type="entry name" value="Response_reg"/>
    <property type="match status" value="1"/>
</dbReference>
<organism evidence="4 5">
    <name type="scientific">Roseivirga echinicomitans</name>
    <dbReference type="NCBI Taxonomy" id="296218"/>
    <lineage>
        <taxon>Bacteria</taxon>
        <taxon>Pseudomonadati</taxon>
        <taxon>Bacteroidota</taxon>
        <taxon>Cytophagia</taxon>
        <taxon>Cytophagales</taxon>
        <taxon>Roseivirgaceae</taxon>
        <taxon>Roseivirga</taxon>
    </lineage>
</organism>
<dbReference type="PROSITE" id="PS50110">
    <property type="entry name" value="RESPONSE_REGULATORY"/>
    <property type="match status" value="1"/>
</dbReference>
<dbReference type="Proteomes" id="UP000075615">
    <property type="component" value="Unassembled WGS sequence"/>
</dbReference>
<dbReference type="GO" id="GO:0000160">
    <property type="term" value="P:phosphorelay signal transduction system"/>
    <property type="evidence" value="ECO:0007669"/>
    <property type="project" value="InterPro"/>
</dbReference>
<keyword evidence="1" id="KW-0597">Phosphoprotein</keyword>
<proteinExistence type="predicted"/>
<dbReference type="PANTHER" id="PTHR44591">
    <property type="entry name" value="STRESS RESPONSE REGULATOR PROTEIN 1"/>
    <property type="match status" value="1"/>
</dbReference>
<dbReference type="RefSeq" id="WP_068416605.1">
    <property type="nucleotide sequence ID" value="NZ_LRDB01000045.1"/>
</dbReference>
<evidence type="ECO:0000313" key="4">
    <source>
        <dbReference type="EMBL" id="KYG75363.1"/>
    </source>
</evidence>
<feature type="domain" description="Response regulatory" evidence="3">
    <location>
        <begin position="6"/>
        <end position="116"/>
    </location>
</feature>
<dbReference type="InterPro" id="IPR011006">
    <property type="entry name" value="CheY-like_superfamily"/>
</dbReference>
<dbReference type="SMART" id="SM00448">
    <property type="entry name" value="REC"/>
    <property type="match status" value="1"/>
</dbReference>
<accession>A0A150X9I3</accession>
<evidence type="ECO:0000256" key="2">
    <source>
        <dbReference type="PROSITE-ProRule" id="PRU00169"/>
    </source>
</evidence>
<dbReference type="EMBL" id="LRDB01000045">
    <property type="protein sequence ID" value="KYG75363.1"/>
    <property type="molecule type" value="Genomic_DNA"/>
</dbReference>